<dbReference type="GO" id="GO:0009229">
    <property type="term" value="P:thiamine diphosphate biosynthetic process"/>
    <property type="evidence" value="ECO:0007669"/>
    <property type="project" value="UniProtKB-UniPathway"/>
</dbReference>
<dbReference type="Pfam" id="PF02110">
    <property type="entry name" value="HK"/>
    <property type="match status" value="1"/>
</dbReference>
<dbReference type="RefSeq" id="WP_055065818.1">
    <property type="nucleotide sequence ID" value="NZ_CABJDZ010000002.1"/>
</dbReference>
<protein>
    <recommendedName>
        <fullName evidence="4">hydroxyethylthiazole kinase</fullName>
        <ecNumber evidence="4">2.7.1.50</ecNumber>
    </recommendedName>
</protein>
<dbReference type="EMBL" id="CYZD01000003">
    <property type="protein sequence ID" value="CUN83031.1"/>
    <property type="molecule type" value="Genomic_DNA"/>
</dbReference>
<comment type="catalytic activity">
    <reaction evidence="1">
        <text>5-(2-hydroxyethyl)-4-methylthiazole + ATP = 4-methyl-5-(2-phosphooxyethyl)-thiazole + ADP + H(+)</text>
        <dbReference type="Rhea" id="RHEA:24212"/>
        <dbReference type="ChEBI" id="CHEBI:15378"/>
        <dbReference type="ChEBI" id="CHEBI:17957"/>
        <dbReference type="ChEBI" id="CHEBI:30616"/>
        <dbReference type="ChEBI" id="CHEBI:58296"/>
        <dbReference type="ChEBI" id="CHEBI:456216"/>
        <dbReference type="EC" id="2.7.1.50"/>
    </reaction>
</comment>
<dbReference type="InterPro" id="IPR029056">
    <property type="entry name" value="Ribokinase-like"/>
</dbReference>
<evidence type="ECO:0000256" key="11">
    <source>
        <dbReference type="ARBA" id="ARBA00022977"/>
    </source>
</evidence>
<keyword evidence="6" id="KW-0479">Metal-binding</keyword>
<dbReference type="Gene3D" id="3.40.1190.20">
    <property type="match status" value="1"/>
</dbReference>
<dbReference type="PRINTS" id="PR01099">
    <property type="entry name" value="HYETHTZKNASE"/>
</dbReference>
<dbReference type="SUPFAM" id="SSF53613">
    <property type="entry name" value="Ribokinase-like"/>
    <property type="match status" value="1"/>
</dbReference>
<comment type="cofactor">
    <cofactor evidence="2">
        <name>Mg(2+)</name>
        <dbReference type="ChEBI" id="CHEBI:18420"/>
    </cofactor>
</comment>
<evidence type="ECO:0000256" key="4">
    <source>
        <dbReference type="ARBA" id="ARBA00012129"/>
    </source>
</evidence>
<evidence type="ECO:0000313" key="17">
    <source>
        <dbReference type="Proteomes" id="UP000284267"/>
    </source>
</evidence>
<evidence type="ECO:0000256" key="1">
    <source>
        <dbReference type="ARBA" id="ARBA00001771"/>
    </source>
</evidence>
<organism evidence="12 15">
    <name type="scientific">Blautia obeum</name>
    <dbReference type="NCBI Taxonomy" id="40520"/>
    <lineage>
        <taxon>Bacteria</taxon>
        <taxon>Bacillati</taxon>
        <taxon>Bacillota</taxon>
        <taxon>Clostridia</taxon>
        <taxon>Lachnospirales</taxon>
        <taxon>Lachnospiraceae</taxon>
        <taxon>Blautia</taxon>
    </lineage>
</organism>
<comment type="pathway">
    <text evidence="3">Cofactor biosynthesis; thiamine diphosphate biosynthesis; 4-methyl-5-(2-phosphoethyl)-thiazole from 5-(2-hydroxyethyl)-4-methylthiazole: step 1/1.</text>
</comment>
<evidence type="ECO:0000256" key="3">
    <source>
        <dbReference type="ARBA" id="ARBA00004868"/>
    </source>
</evidence>
<dbReference type="AlphaFoldDB" id="A0A174A343"/>
<dbReference type="Proteomes" id="UP000095409">
    <property type="component" value="Unassembled WGS sequence"/>
</dbReference>
<keyword evidence="5 12" id="KW-0808">Transferase</keyword>
<evidence type="ECO:0000313" key="16">
    <source>
        <dbReference type="Proteomes" id="UP000265828"/>
    </source>
</evidence>
<keyword evidence="9" id="KW-0067">ATP-binding</keyword>
<gene>
    <name evidence="12" type="primary">thiM</name>
    <name evidence="14" type="ORF">DW040_05465</name>
    <name evidence="13" type="ORF">DWW07_01885</name>
    <name evidence="12" type="ORF">ERS852394_00990</name>
</gene>
<dbReference type="EMBL" id="QROE01000002">
    <property type="protein sequence ID" value="RHK96645.1"/>
    <property type="molecule type" value="Genomic_DNA"/>
</dbReference>
<name>A0A174A343_9FIRM</name>
<sequence>MSLNNIEEISFCIHQDAPKIHCLTNPVTMQDVANLLLAAGGSAVMGQDEQEVEEITSFCHGTLLNTGVPDIAKIQACILAGQKANALGHPVVLDPVGAGASTFRRKELQKLLQAVHPTAVRCNQEEAVVLCSLLSDTDSPEKHGGVESSLQMAERDVCLIAGQAASLLNCTVLITGKEDVVSDGKQTQILTGGDSRIRRITGGGCMLSALCTLFLCTDTSAFDAVRAAGALWRETALEAGRRTDAEKSGIGSFHVHLFDVLEEKLMYTSKHKF</sequence>
<evidence type="ECO:0000313" key="12">
    <source>
        <dbReference type="EMBL" id="CUN83031.1"/>
    </source>
</evidence>
<evidence type="ECO:0000313" key="14">
    <source>
        <dbReference type="EMBL" id="RHK96645.1"/>
    </source>
</evidence>
<dbReference type="CDD" id="cd01170">
    <property type="entry name" value="THZ_kinase"/>
    <property type="match status" value="1"/>
</dbReference>
<dbReference type="Proteomes" id="UP000284267">
    <property type="component" value="Unassembled WGS sequence"/>
</dbReference>
<dbReference type="EC" id="2.7.1.50" evidence="4"/>
<reference evidence="12 15" key="1">
    <citation type="submission" date="2015-09" db="EMBL/GenBank/DDBJ databases">
        <authorList>
            <consortium name="Pathogen Informatics"/>
        </authorList>
    </citation>
    <scope>NUCLEOTIDE SEQUENCE [LARGE SCALE GENOMIC DNA]</scope>
    <source>
        <strain evidence="12 15">2789STDY5608837</strain>
    </source>
</reference>
<evidence type="ECO:0000256" key="9">
    <source>
        <dbReference type="ARBA" id="ARBA00022840"/>
    </source>
</evidence>
<dbReference type="GO" id="GO:0004417">
    <property type="term" value="F:hydroxyethylthiazole kinase activity"/>
    <property type="evidence" value="ECO:0007669"/>
    <property type="project" value="UniProtKB-EC"/>
</dbReference>
<evidence type="ECO:0000313" key="15">
    <source>
        <dbReference type="Proteomes" id="UP000095409"/>
    </source>
</evidence>
<dbReference type="PIRSF" id="PIRSF000513">
    <property type="entry name" value="Thz_kinase"/>
    <property type="match status" value="1"/>
</dbReference>
<dbReference type="GO" id="GO:0009228">
    <property type="term" value="P:thiamine biosynthetic process"/>
    <property type="evidence" value="ECO:0007669"/>
    <property type="project" value="UniProtKB-KW"/>
</dbReference>
<dbReference type="EMBL" id="QRZI01000001">
    <property type="protein sequence ID" value="RGV66468.1"/>
    <property type="molecule type" value="Genomic_DNA"/>
</dbReference>
<keyword evidence="11" id="KW-0784">Thiamine biosynthesis</keyword>
<dbReference type="Proteomes" id="UP000265828">
    <property type="component" value="Unassembled WGS sequence"/>
</dbReference>
<reference evidence="16 17" key="2">
    <citation type="submission" date="2018-08" db="EMBL/GenBank/DDBJ databases">
        <title>A genome reference for cultivated species of the human gut microbiota.</title>
        <authorList>
            <person name="Zou Y."/>
            <person name="Xue W."/>
            <person name="Luo G."/>
        </authorList>
    </citation>
    <scope>NUCLEOTIDE SEQUENCE [LARGE SCALE GENOMIC DNA]</scope>
    <source>
        <strain evidence="13 16">AF14-23</strain>
        <strain evidence="14 17">AF39-4</strain>
    </source>
</reference>
<keyword evidence="8 12" id="KW-0418">Kinase</keyword>
<evidence type="ECO:0000313" key="13">
    <source>
        <dbReference type="EMBL" id="RGV66468.1"/>
    </source>
</evidence>
<accession>A0A174A343</accession>
<dbReference type="GO" id="GO:0000287">
    <property type="term" value="F:magnesium ion binding"/>
    <property type="evidence" value="ECO:0007669"/>
    <property type="project" value="InterPro"/>
</dbReference>
<dbReference type="GO" id="GO:0005524">
    <property type="term" value="F:ATP binding"/>
    <property type="evidence" value="ECO:0007669"/>
    <property type="project" value="UniProtKB-KW"/>
</dbReference>
<dbReference type="UniPathway" id="UPA00060">
    <property type="reaction ID" value="UER00139"/>
</dbReference>
<evidence type="ECO:0000256" key="7">
    <source>
        <dbReference type="ARBA" id="ARBA00022741"/>
    </source>
</evidence>
<proteinExistence type="predicted"/>
<evidence type="ECO:0000256" key="2">
    <source>
        <dbReference type="ARBA" id="ARBA00001946"/>
    </source>
</evidence>
<dbReference type="InterPro" id="IPR000417">
    <property type="entry name" value="Hyethyz_kinase"/>
</dbReference>
<evidence type="ECO:0000256" key="10">
    <source>
        <dbReference type="ARBA" id="ARBA00022842"/>
    </source>
</evidence>
<keyword evidence="10" id="KW-0460">Magnesium</keyword>
<keyword evidence="7" id="KW-0547">Nucleotide-binding</keyword>
<evidence type="ECO:0000256" key="8">
    <source>
        <dbReference type="ARBA" id="ARBA00022777"/>
    </source>
</evidence>
<evidence type="ECO:0000256" key="5">
    <source>
        <dbReference type="ARBA" id="ARBA00022679"/>
    </source>
</evidence>
<evidence type="ECO:0000256" key="6">
    <source>
        <dbReference type="ARBA" id="ARBA00022723"/>
    </source>
</evidence>